<feature type="transmembrane region" description="Helical" evidence="1">
    <location>
        <begin position="20"/>
        <end position="38"/>
    </location>
</feature>
<sequence length="296" mass="33427">MVKDFMEEDDESGCKLLDSFAIFIQICLGAVAFSTLIIKRQREQPQRPLLIWGLDISKQLMGGAVVHALNVIASYFTGGNHEGQHSNPCVWYFLNILVDTTIGIGVVWAFIKIVHIIATRYRLSGLQSGVYGGPPFRKQVKRWGKQMVVYVCALLTMKIFVVLLFQLFPSIAVFGKWMLGWTMGNHKLQVVFVMLIFPLTMNTMQFWILDTIVKHKLNPIQLSTEDEDELVDAYETSDDTPPPTIRVLDNTIGDGLEDEALKGWQEAASSRQNQGWPGTLRPSLSAESLYELRTSR</sequence>
<feature type="transmembrane region" description="Helical" evidence="1">
    <location>
        <begin position="59"/>
        <end position="78"/>
    </location>
</feature>
<feature type="transmembrane region" description="Helical" evidence="1">
    <location>
        <begin position="188"/>
        <end position="209"/>
    </location>
</feature>
<feature type="transmembrane region" description="Helical" evidence="1">
    <location>
        <begin position="90"/>
        <end position="111"/>
    </location>
</feature>
<evidence type="ECO:0000313" key="2">
    <source>
        <dbReference type="EMBL" id="KAL0079739.1"/>
    </source>
</evidence>
<keyword evidence="1" id="KW-0812">Transmembrane</keyword>
<proteinExistence type="predicted"/>
<protein>
    <submittedName>
        <fullName evidence="2">Vacuolar membrane protein-domain-containing protein</fullName>
    </submittedName>
</protein>
<gene>
    <name evidence="2" type="ORF">J3Q64DRAFT_1761057</name>
</gene>
<dbReference type="InterPro" id="IPR022127">
    <property type="entry name" value="STIMATE/YPL162C"/>
</dbReference>
<keyword evidence="3" id="KW-1185">Reference proteome</keyword>
<comment type="caution">
    <text evidence="2">The sequence shown here is derived from an EMBL/GenBank/DDBJ whole genome shotgun (WGS) entry which is preliminary data.</text>
</comment>
<keyword evidence="1" id="KW-1133">Transmembrane helix</keyword>
<evidence type="ECO:0000256" key="1">
    <source>
        <dbReference type="SAM" id="Phobius"/>
    </source>
</evidence>
<dbReference type="EMBL" id="JBCLYO010000021">
    <property type="protein sequence ID" value="KAL0079739.1"/>
    <property type="molecule type" value="Genomic_DNA"/>
</dbReference>
<dbReference type="Proteomes" id="UP001448207">
    <property type="component" value="Unassembled WGS sequence"/>
</dbReference>
<reference evidence="2 3" key="1">
    <citation type="submission" date="2024-04" db="EMBL/GenBank/DDBJ databases">
        <title>Symmetric and asymmetric DNA N6-adenine methylation regulates different biological responses in Mucorales.</title>
        <authorList>
            <consortium name="Lawrence Berkeley National Laboratory"/>
            <person name="Lax C."/>
            <person name="Mondo S.J."/>
            <person name="Osorio-Concepcion M."/>
            <person name="Muszewska A."/>
            <person name="Corrochano-Luque M."/>
            <person name="Gutierrez G."/>
            <person name="Riley R."/>
            <person name="Lipzen A."/>
            <person name="Guo J."/>
            <person name="Hundley H."/>
            <person name="Amirebrahimi M."/>
            <person name="Ng V."/>
            <person name="Lorenzo-Gutierrez D."/>
            <person name="Binder U."/>
            <person name="Yang J."/>
            <person name="Song Y."/>
            <person name="Canovas D."/>
            <person name="Navarro E."/>
            <person name="Freitag M."/>
            <person name="Gabaldon T."/>
            <person name="Grigoriev I.V."/>
            <person name="Corrochano L.M."/>
            <person name="Nicolas F.E."/>
            <person name="Garre V."/>
        </authorList>
    </citation>
    <scope>NUCLEOTIDE SEQUENCE [LARGE SCALE GENOMIC DNA]</scope>
    <source>
        <strain evidence="2 3">L51</strain>
    </source>
</reference>
<dbReference type="PANTHER" id="PTHR31735">
    <property type="entry name" value="VACUOLAR MEMBRANE PROTEIN YPL162C"/>
    <property type="match status" value="1"/>
</dbReference>
<name>A0ABR3AQ09_PHYBL</name>
<accession>A0ABR3AQ09</accession>
<dbReference type="Pfam" id="PF12400">
    <property type="entry name" value="STIMATE"/>
    <property type="match status" value="1"/>
</dbReference>
<organism evidence="2 3">
    <name type="scientific">Phycomyces blakesleeanus</name>
    <dbReference type="NCBI Taxonomy" id="4837"/>
    <lineage>
        <taxon>Eukaryota</taxon>
        <taxon>Fungi</taxon>
        <taxon>Fungi incertae sedis</taxon>
        <taxon>Mucoromycota</taxon>
        <taxon>Mucoromycotina</taxon>
        <taxon>Mucoromycetes</taxon>
        <taxon>Mucorales</taxon>
        <taxon>Phycomycetaceae</taxon>
        <taxon>Phycomyces</taxon>
    </lineage>
</organism>
<evidence type="ECO:0000313" key="3">
    <source>
        <dbReference type="Proteomes" id="UP001448207"/>
    </source>
</evidence>
<keyword evidence="1" id="KW-0472">Membrane</keyword>
<dbReference type="PANTHER" id="PTHR31735:SF1">
    <property type="entry name" value="VACUOLAR MEMBRANE PROTEIN YPL162C"/>
    <property type="match status" value="1"/>
</dbReference>
<feature type="transmembrane region" description="Helical" evidence="1">
    <location>
        <begin position="147"/>
        <end position="168"/>
    </location>
</feature>